<dbReference type="Proteomes" id="UP001610334">
    <property type="component" value="Unassembled WGS sequence"/>
</dbReference>
<evidence type="ECO:0000256" key="1">
    <source>
        <dbReference type="SAM" id="MobiDB-lite"/>
    </source>
</evidence>
<dbReference type="EMBL" id="JBFXLT010000032">
    <property type="protein sequence ID" value="KAL2814627.1"/>
    <property type="molecule type" value="Genomic_DNA"/>
</dbReference>
<evidence type="ECO:0000313" key="2">
    <source>
        <dbReference type="EMBL" id="KAL2814627.1"/>
    </source>
</evidence>
<accession>A0ABR4HGL9</accession>
<reference evidence="2 3" key="1">
    <citation type="submission" date="2024-07" db="EMBL/GenBank/DDBJ databases">
        <title>Section-level genome sequencing and comparative genomics of Aspergillus sections Usti and Cavernicolus.</title>
        <authorList>
            <consortium name="Lawrence Berkeley National Laboratory"/>
            <person name="Nybo J.L."/>
            <person name="Vesth T.C."/>
            <person name="Theobald S."/>
            <person name="Frisvad J.C."/>
            <person name="Larsen T.O."/>
            <person name="Kjaerboelling I."/>
            <person name="Rothschild-Mancinelli K."/>
            <person name="Lyhne E.K."/>
            <person name="Kogle M.E."/>
            <person name="Barry K."/>
            <person name="Clum A."/>
            <person name="Na H."/>
            <person name="Ledsgaard L."/>
            <person name="Lin J."/>
            <person name="Lipzen A."/>
            <person name="Kuo A."/>
            <person name="Riley R."/>
            <person name="Mondo S."/>
            <person name="Labutti K."/>
            <person name="Haridas S."/>
            <person name="Pangalinan J."/>
            <person name="Salamov A.A."/>
            <person name="Simmons B.A."/>
            <person name="Magnuson J.K."/>
            <person name="Chen J."/>
            <person name="Drula E."/>
            <person name="Henrissat B."/>
            <person name="Wiebenga A."/>
            <person name="Lubbers R.J."/>
            <person name="Gomes A.C."/>
            <person name="Makela M.R."/>
            <person name="Stajich J."/>
            <person name="Grigoriev I.V."/>
            <person name="Mortensen U.H."/>
            <person name="De Vries R.P."/>
            <person name="Baker S.E."/>
            <person name="Andersen M.R."/>
        </authorList>
    </citation>
    <scope>NUCLEOTIDE SEQUENCE [LARGE SCALE GENOMIC DNA]</scope>
    <source>
        <strain evidence="2 3">CBS 588.65</strain>
    </source>
</reference>
<gene>
    <name evidence="2" type="ORF">BJX63DRAFT_442454</name>
</gene>
<protein>
    <submittedName>
        <fullName evidence="2">Uncharacterized protein</fullName>
    </submittedName>
</protein>
<organism evidence="2 3">
    <name type="scientific">Aspergillus granulosus</name>
    <dbReference type="NCBI Taxonomy" id="176169"/>
    <lineage>
        <taxon>Eukaryota</taxon>
        <taxon>Fungi</taxon>
        <taxon>Dikarya</taxon>
        <taxon>Ascomycota</taxon>
        <taxon>Pezizomycotina</taxon>
        <taxon>Eurotiomycetes</taxon>
        <taxon>Eurotiomycetidae</taxon>
        <taxon>Eurotiales</taxon>
        <taxon>Aspergillaceae</taxon>
        <taxon>Aspergillus</taxon>
        <taxon>Aspergillus subgen. Nidulantes</taxon>
    </lineage>
</organism>
<comment type="caution">
    <text evidence="2">The sequence shown here is derived from an EMBL/GenBank/DDBJ whole genome shotgun (WGS) entry which is preliminary data.</text>
</comment>
<name>A0ABR4HGL9_9EURO</name>
<feature type="region of interest" description="Disordered" evidence="1">
    <location>
        <begin position="206"/>
        <end position="229"/>
    </location>
</feature>
<evidence type="ECO:0000313" key="3">
    <source>
        <dbReference type="Proteomes" id="UP001610334"/>
    </source>
</evidence>
<proteinExistence type="predicted"/>
<feature type="compositionally biased region" description="Low complexity" evidence="1">
    <location>
        <begin position="276"/>
        <end position="287"/>
    </location>
</feature>
<keyword evidence="3" id="KW-1185">Reference proteome</keyword>
<feature type="compositionally biased region" description="Polar residues" evidence="1">
    <location>
        <begin position="288"/>
        <end position="315"/>
    </location>
</feature>
<sequence>MATASSNPPFVLKRAVLVSINNQEVLRFARLRLAYDNTTNKGSISLTIGADIANLSGRSQLILSIPPESVQECILAQPSNDSLFTLHWLKSLPAPVTNILDVLTLSLILSTTGSVLCPSGIESLHPADPKDSNFGIFTKICKSRSLHIHFSTRQFTKSELDQLESLSVALQKRSVQEEPLNYARQSVVKRDWRAFGLLLDPPPYSEEPIFNQGQQLDPPLYHEGSSSEQVARKRYRDQWSFSLAESESDEKHKRPRLPSSPLLDCPTEANTPTTQRLRLPSSSLGSPTEVNTPSAPSLSPSSIRPTHFTHTSSPSRIDRNRLAHIAHELRGVPDKSIRKVLIQSGHRHLLAIPGDTESDSRSESRNSGFAKVERRLRQYVRQYVDLVLDTRAVLHIDKTVNRAVNEVTDQVFDIYKTKEAEFCEQVDDGITEIRIKANDCLLEMEDTAQKCTHEIEDQGEQYMNDIEKKGIEVEMAVDEKVAQFKRWFNTPAQSLLGDLHTNARRSSI</sequence>
<feature type="region of interest" description="Disordered" evidence="1">
    <location>
        <begin position="244"/>
        <end position="318"/>
    </location>
</feature>